<organism evidence="1 2">
    <name type="scientific">Caldibacillus debilis</name>
    <dbReference type="NCBI Taxonomy" id="301148"/>
    <lineage>
        <taxon>Bacteria</taxon>
        <taxon>Bacillati</taxon>
        <taxon>Bacillota</taxon>
        <taxon>Bacilli</taxon>
        <taxon>Bacillales</taxon>
        <taxon>Bacillaceae</taxon>
        <taxon>Caldibacillus</taxon>
    </lineage>
</organism>
<dbReference type="EMBL" id="LQYT01000038">
    <property type="protein sequence ID" value="KYD19480.1"/>
    <property type="molecule type" value="Genomic_DNA"/>
</dbReference>
<dbReference type="InterPro" id="IPR029068">
    <property type="entry name" value="Glyas_Bleomycin-R_OHBP_Dase"/>
</dbReference>
<protein>
    <recommendedName>
        <fullName evidence="3">VOC domain-containing protein</fullName>
    </recommendedName>
</protein>
<reference evidence="1 2" key="1">
    <citation type="submission" date="2016-01" db="EMBL/GenBank/DDBJ databases">
        <title>Draft Genome Sequences of Seven Thermophilic Sporeformers Isolated from Foods.</title>
        <authorList>
            <person name="Berendsen E.M."/>
            <person name="Wells-Bennik M.H."/>
            <person name="Krawcyk A.O."/>
            <person name="De Jong A."/>
            <person name="Holsappel S."/>
            <person name="Eijlander R.T."/>
            <person name="Kuipers O.P."/>
        </authorList>
    </citation>
    <scope>NUCLEOTIDE SEQUENCE [LARGE SCALE GENOMIC DNA]</scope>
    <source>
        <strain evidence="1 2">B4135</strain>
    </source>
</reference>
<dbReference type="PATRIC" id="fig|301148.3.peg.3348"/>
<proteinExistence type="predicted"/>
<dbReference type="SUPFAM" id="SSF54593">
    <property type="entry name" value="Glyoxalase/Bleomycin resistance protein/Dihydroxybiphenyl dioxygenase"/>
    <property type="match status" value="1"/>
</dbReference>
<sequence>MLHHIEIYVSDLAKSTEFWNWFLTELGYAPYQKRESGIRWKYGHTYIVFVQVKERHRCRVGLESGFSCQIERAGG</sequence>
<dbReference type="AlphaFoldDB" id="A0A150M4E4"/>
<gene>
    <name evidence="1" type="ORF">B4135_0127</name>
</gene>
<comment type="caution">
    <text evidence="1">The sequence shown here is derived from an EMBL/GenBank/DDBJ whole genome shotgun (WGS) entry which is preliminary data.</text>
</comment>
<name>A0A150M4E4_9BACI</name>
<evidence type="ECO:0008006" key="3">
    <source>
        <dbReference type="Google" id="ProtNLM"/>
    </source>
</evidence>
<accession>A0A150M4E4</accession>
<evidence type="ECO:0000313" key="1">
    <source>
        <dbReference type="EMBL" id="KYD19480.1"/>
    </source>
</evidence>
<dbReference type="STRING" id="301148.B4135_0127"/>
<dbReference type="Gene3D" id="3.10.180.10">
    <property type="entry name" value="2,3-Dihydroxybiphenyl 1,2-Dioxygenase, domain 1"/>
    <property type="match status" value="1"/>
</dbReference>
<dbReference type="Proteomes" id="UP000075683">
    <property type="component" value="Unassembled WGS sequence"/>
</dbReference>
<evidence type="ECO:0000313" key="2">
    <source>
        <dbReference type="Proteomes" id="UP000075683"/>
    </source>
</evidence>